<feature type="transmembrane region" description="Helical" evidence="3">
    <location>
        <begin position="43"/>
        <end position="61"/>
    </location>
</feature>
<gene>
    <name evidence="5" type="ORF">ACFQ4M_09160</name>
</gene>
<keyword evidence="3" id="KW-1133">Transmembrane helix</keyword>
<dbReference type="EMBL" id="JBHTMC010000020">
    <property type="protein sequence ID" value="MFD1263752.1"/>
    <property type="molecule type" value="Genomic_DNA"/>
</dbReference>
<dbReference type="RefSeq" id="WP_002939530.1">
    <property type="nucleotide sequence ID" value="NZ_JARQZE010000005.1"/>
</dbReference>
<feature type="transmembrane region" description="Helical" evidence="3">
    <location>
        <begin position="116"/>
        <end position="139"/>
    </location>
</feature>
<protein>
    <submittedName>
        <fullName evidence="5">Methyl-accepting chemotaxis protein</fullName>
    </submittedName>
</protein>
<evidence type="ECO:0000313" key="6">
    <source>
        <dbReference type="Proteomes" id="UP001597158"/>
    </source>
</evidence>
<reference evidence="6" key="1">
    <citation type="journal article" date="2019" name="Int. J. Syst. Evol. Microbiol.">
        <title>The Global Catalogue of Microorganisms (GCM) 10K type strain sequencing project: providing services to taxonomists for standard genome sequencing and annotation.</title>
        <authorList>
            <consortium name="The Broad Institute Genomics Platform"/>
            <consortium name="The Broad Institute Genome Sequencing Center for Infectious Disease"/>
            <person name="Wu L."/>
            <person name="Ma J."/>
        </authorList>
    </citation>
    <scope>NUCLEOTIDE SEQUENCE [LARGE SCALE GENOMIC DNA]</scope>
    <source>
        <strain evidence="6">CCUG 48884</strain>
    </source>
</reference>
<name>A0ABW3WFK5_9RHOO</name>
<keyword evidence="6" id="KW-1185">Reference proteome</keyword>
<dbReference type="Proteomes" id="UP001597158">
    <property type="component" value="Unassembled WGS sequence"/>
</dbReference>
<evidence type="ECO:0000256" key="2">
    <source>
        <dbReference type="PROSITE-ProRule" id="PRU00284"/>
    </source>
</evidence>
<feature type="transmembrane region" description="Helical" evidence="3">
    <location>
        <begin position="21"/>
        <end position="37"/>
    </location>
</feature>
<feature type="transmembrane region" description="Helical" evidence="3">
    <location>
        <begin position="151"/>
        <end position="170"/>
    </location>
</feature>
<dbReference type="PROSITE" id="PS50111">
    <property type="entry name" value="CHEMOTAXIS_TRANSDUC_2"/>
    <property type="match status" value="1"/>
</dbReference>
<dbReference type="SUPFAM" id="SSF58104">
    <property type="entry name" value="Methyl-accepting chemotaxis protein (MCP) signaling domain"/>
    <property type="match status" value="1"/>
</dbReference>
<dbReference type="PANTHER" id="PTHR32089:SF112">
    <property type="entry name" value="LYSOZYME-LIKE PROTEIN-RELATED"/>
    <property type="match status" value="1"/>
</dbReference>
<evidence type="ECO:0000313" key="5">
    <source>
        <dbReference type="EMBL" id="MFD1263752.1"/>
    </source>
</evidence>
<dbReference type="Pfam" id="PF00015">
    <property type="entry name" value="MCPsignal"/>
    <property type="match status" value="1"/>
</dbReference>
<evidence type="ECO:0000259" key="4">
    <source>
        <dbReference type="PROSITE" id="PS50111"/>
    </source>
</evidence>
<comment type="caution">
    <text evidence="5">The sequence shown here is derived from an EMBL/GenBank/DDBJ whole genome shotgun (WGS) entry which is preliminary data.</text>
</comment>
<organism evidence="5 6">
    <name type="scientific">Thauera mechernichensis</name>
    <dbReference type="NCBI Taxonomy" id="82788"/>
    <lineage>
        <taxon>Bacteria</taxon>
        <taxon>Pseudomonadati</taxon>
        <taxon>Pseudomonadota</taxon>
        <taxon>Betaproteobacteria</taxon>
        <taxon>Rhodocyclales</taxon>
        <taxon>Zoogloeaceae</taxon>
        <taxon>Thauera</taxon>
    </lineage>
</organism>
<accession>A0ABW3WFK5</accession>
<evidence type="ECO:0000256" key="3">
    <source>
        <dbReference type="SAM" id="Phobius"/>
    </source>
</evidence>
<feature type="transmembrane region" description="Helical" evidence="3">
    <location>
        <begin position="92"/>
        <end position="109"/>
    </location>
</feature>
<keyword evidence="3" id="KW-0472">Membrane</keyword>
<evidence type="ECO:0000256" key="1">
    <source>
        <dbReference type="ARBA" id="ARBA00023224"/>
    </source>
</evidence>
<keyword evidence="1 2" id="KW-0807">Transducer</keyword>
<feature type="domain" description="Methyl-accepting transducer" evidence="4">
    <location>
        <begin position="228"/>
        <end position="464"/>
    </location>
</feature>
<dbReference type="InterPro" id="IPR004089">
    <property type="entry name" value="MCPsignal_dom"/>
</dbReference>
<proteinExistence type="predicted"/>
<dbReference type="SMART" id="SM00283">
    <property type="entry name" value="MA"/>
    <property type="match status" value="1"/>
</dbReference>
<sequence length="501" mass="52366">MSDHPESNDVLRPFRASADRLMLAFLGAHLLITLGIAAHTGTWLLAIAVGLPAVLAPAALVATGPGSLLARSAIAAAFMVFSALTIQQFGGVIEAHFSIFVLLAFLLYYRDWRPILLAAALIAVHHVAFNYLQALNWGFYVFDAGPSITRVLAHAAYVVVQAGMLIYMAIRLEREAVVSARVGQLAARIGEGDLRGGITSRGEDSELLRSVLDMRTKLAGMLERFDQEARSVASSAQALDHHSDVAAQRMRQQRAATNDISASVDTLTAGLAALADDAEQARTLAKDSGTSARKGAGIVKAAIDEIASIASTIQSSADSVEELGKQSDRVAAVVSLIKDIAGQTNLLALNAAIEAARAGEQGRGFAVVADEVRKLAERTASATEEVVAMINDIQTSKGQALANIESAVERVGTGTALAAEAGASIARITEEAGRVEQVFESIANNLGEHSAAARSIAGAVVSVANLADETEASASKVALEVGSLDRAARELSQAVGGFRIR</sequence>
<keyword evidence="3" id="KW-0812">Transmembrane</keyword>
<dbReference type="PANTHER" id="PTHR32089">
    <property type="entry name" value="METHYL-ACCEPTING CHEMOTAXIS PROTEIN MCPB"/>
    <property type="match status" value="1"/>
</dbReference>
<dbReference type="Gene3D" id="1.10.287.950">
    <property type="entry name" value="Methyl-accepting chemotaxis protein"/>
    <property type="match status" value="1"/>
</dbReference>